<reference evidence="2 3" key="1">
    <citation type="journal article" date="2016" name="Nat. Commun.">
        <title>Thousands of microbial genomes shed light on interconnected biogeochemical processes in an aquifer system.</title>
        <authorList>
            <person name="Anantharaman K."/>
            <person name="Brown C.T."/>
            <person name="Hug L.A."/>
            <person name="Sharon I."/>
            <person name="Castelle C.J."/>
            <person name="Probst A.J."/>
            <person name="Thomas B.C."/>
            <person name="Singh A."/>
            <person name="Wilkins M.J."/>
            <person name="Karaoz U."/>
            <person name="Brodie E.L."/>
            <person name="Williams K.H."/>
            <person name="Hubbard S.S."/>
            <person name="Banfield J.F."/>
        </authorList>
    </citation>
    <scope>NUCLEOTIDE SEQUENCE [LARGE SCALE GENOMIC DNA]</scope>
</reference>
<evidence type="ECO:0000313" key="2">
    <source>
        <dbReference type="EMBL" id="OGN34411.1"/>
    </source>
</evidence>
<accession>A0A1F8H9Y7</accession>
<gene>
    <name evidence="2" type="ORF">A3G51_03420</name>
</gene>
<proteinExistence type="predicted"/>
<sequence>MSNTGNKKFGWFAIFVAFSIGFSLGDDSDKHKSEVRRLNSEISEKDSRIKQLEDENKKLKANSDNEASKNPYDPFRSLR</sequence>
<feature type="compositionally biased region" description="Basic and acidic residues" evidence="1">
    <location>
        <begin position="27"/>
        <end position="67"/>
    </location>
</feature>
<dbReference type="AlphaFoldDB" id="A0A1F8H9Y7"/>
<dbReference type="EMBL" id="MGKY01000001">
    <property type="protein sequence ID" value="OGN34411.1"/>
    <property type="molecule type" value="Genomic_DNA"/>
</dbReference>
<name>A0A1F8H9Y7_9BACT</name>
<feature type="region of interest" description="Disordered" evidence="1">
    <location>
        <begin position="24"/>
        <end position="79"/>
    </location>
</feature>
<evidence type="ECO:0000256" key="1">
    <source>
        <dbReference type="SAM" id="MobiDB-lite"/>
    </source>
</evidence>
<organism evidence="2 3">
    <name type="scientific">Candidatus Yanofskybacteria bacterium RIFCSPLOWO2_12_FULL_43_11b</name>
    <dbReference type="NCBI Taxonomy" id="1802710"/>
    <lineage>
        <taxon>Bacteria</taxon>
        <taxon>Candidatus Yanofskyibacteriota</taxon>
    </lineage>
</organism>
<evidence type="ECO:0000313" key="3">
    <source>
        <dbReference type="Proteomes" id="UP000177745"/>
    </source>
</evidence>
<dbReference type="Proteomes" id="UP000177745">
    <property type="component" value="Unassembled WGS sequence"/>
</dbReference>
<protein>
    <submittedName>
        <fullName evidence="2">Uncharacterized protein</fullName>
    </submittedName>
</protein>
<comment type="caution">
    <text evidence="2">The sequence shown here is derived from an EMBL/GenBank/DDBJ whole genome shotgun (WGS) entry which is preliminary data.</text>
</comment>